<evidence type="ECO:0000313" key="1">
    <source>
        <dbReference type="EMBL" id="KAK9936211.1"/>
    </source>
</evidence>
<keyword evidence="2" id="KW-1185">Reference proteome</keyword>
<name>A0AAW1XH78_RUBAR</name>
<accession>A0AAW1XH78</accession>
<dbReference type="EMBL" id="JBEDUW010000003">
    <property type="protein sequence ID" value="KAK9936211.1"/>
    <property type="molecule type" value="Genomic_DNA"/>
</dbReference>
<sequence>MAASASPKLHRKDSTSCYYTKAPTTHGFSPHRTYSLFNNTTAALFEPSSNSTLPLLRNSPATSIISTQGSLITVLCSYQHLRSSHETPHTPRATTTSPKQPLQFTINQSHRITSYCHTESPNPISNAAASLTKPHASPDYFGHLCLSRRSLSQPQQRRRTQQLQSSPILQLNTHGSQQSPIHLFKLITIVPAHSNSKQPSTAVGAPLNHH</sequence>
<dbReference type="AlphaFoldDB" id="A0AAW1XH78"/>
<gene>
    <name evidence="1" type="ORF">M0R45_013063</name>
</gene>
<dbReference type="Proteomes" id="UP001457282">
    <property type="component" value="Unassembled WGS sequence"/>
</dbReference>
<reference evidence="1 2" key="1">
    <citation type="journal article" date="2023" name="G3 (Bethesda)">
        <title>A chromosome-length genome assembly and annotation of blackberry (Rubus argutus, cv. 'Hillquist').</title>
        <authorList>
            <person name="Bruna T."/>
            <person name="Aryal R."/>
            <person name="Dudchenko O."/>
            <person name="Sargent D.J."/>
            <person name="Mead D."/>
            <person name="Buti M."/>
            <person name="Cavallini A."/>
            <person name="Hytonen T."/>
            <person name="Andres J."/>
            <person name="Pham M."/>
            <person name="Weisz D."/>
            <person name="Mascagni F."/>
            <person name="Usai G."/>
            <person name="Natali L."/>
            <person name="Bassil N."/>
            <person name="Fernandez G.E."/>
            <person name="Lomsadze A."/>
            <person name="Armour M."/>
            <person name="Olukolu B."/>
            <person name="Poorten T."/>
            <person name="Britton C."/>
            <person name="Davik J."/>
            <person name="Ashrafi H."/>
            <person name="Aiden E.L."/>
            <person name="Borodovsky M."/>
            <person name="Worthington M."/>
        </authorList>
    </citation>
    <scope>NUCLEOTIDE SEQUENCE [LARGE SCALE GENOMIC DNA]</scope>
    <source>
        <strain evidence="1">PI 553951</strain>
    </source>
</reference>
<proteinExistence type="predicted"/>
<evidence type="ECO:0000313" key="2">
    <source>
        <dbReference type="Proteomes" id="UP001457282"/>
    </source>
</evidence>
<comment type="caution">
    <text evidence="1">The sequence shown here is derived from an EMBL/GenBank/DDBJ whole genome shotgun (WGS) entry which is preliminary data.</text>
</comment>
<organism evidence="1 2">
    <name type="scientific">Rubus argutus</name>
    <name type="common">Southern blackberry</name>
    <dbReference type="NCBI Taxonomy" id="59490"/>
    <lineage>
        <taxon>Eukaryota</taxon>
        <taxon>Viridiplantae</taxon>
        <taxon>Streptophyta</taxon>
        <taxon>Embryophyta</taxon>
        <taxon>Tracheophyta</taxon>
        <taxon>Spermatophyta</taxon>
        <taxon>Magnoliopsida</taxon>
        <taxon>eudicotyledons</taxon>
        <taxon>Gunneridae</taxon>
        <taxon>Pentapetalae</taxon>
        <taxon>rosids</taxon>
        <taxon>fabids</taxon>
        <taxon>Rosales</taxon>
        <taxon>Rosaceae</taxon>
        <taxon>Rosoideae</taxon>
        <taxon>Rosoideae incertae sedis</taxon>
        <taxon>Rubus</taxon>
    </lineage>
</organism>
<protein>
    <submittedName>
        <fullName evidence="1">Uncharacterized protein</fullName>
    </submittedName>
</protein>